<keyword evidence="2" id="KW-1185">Reference proteome</keyword>
<proteinExistence type="predicted"/>
<evidence type="ECO:0000313" key="1">
    <source>
        <dbReference type="EMBL" id="KAE8305568.1"/>
    </source>
</evidence>
<dbReference type="Proteomes" id="UP000001548">
    <property type="component" value="Unassembled WGS sequence"/>
</dbReference>
<protein>
    <submittedName>
        <fullName evidence="1">Uncharacterized protein</fullName>
    </submittedName>
</protein>
<evidence type="ECO:0000313" key="2">
    <source>
        <dbReference type="Proteomes" id="UP000001548"/>
    </source>
</evidence>
<dbReference type="HOGENOM" id="CLU_2019603_0_0_1"/>
<sequence>MFGCLLLLVACVNCESCGTGVPVVDYTGEHYCWDTFVPLVIPTRTQYCLPLYGNEKKCVDVPFATVYQVPDLLNVKWTGPVFSRDTLVAAMGAIATTFVLTTSVIGFWQRCKRPDDPTDIILV</sequence>
<organism evidence="1 2">
    <name type="scientific">Giardia intestinalis (strain ATCC 50803 / WB clone C6)</name>
    <name type="common">Giardia lamblia</name>
    <dbReference type="NCBI Taxonomy" id="184922"/>
    <lineage>
        <taxon>Eukaryota</taxon>
        <taxon>Metamonada</taxon>
        <taxon>Diplomonadida</taxon>
        <taxon>Hexamitidae</taxon>
        <taxon>Giardiinae</taxon>
        <taxon>Giardia</taxon>
    </lineage>
</organism>
<name>D3KHM2_GIAIC</name>
<reference evidence="1 2" key="1">
    <citation type="journal article" date="2007" name="Science">
        <title>Genomic minimalism in the early diverging intestinal parasite Giardia lamblia.</title>
        <authorList>
            <person name="Morrison H.G."/>
            <person name="McArthur A.G."/>
            <person name="Gillin F.D."/>
            <person name="Aley S.B."/>
            <person name="Adam R.D."/>
            <person name="Olsen G.J."/>
            <person name="Best A.A."/>
            <person name="Cande W.Z."/>
            <person name="Chen F."/>
            <person name="Cipriano M.J."/>
            <person name="Davids B.J."/>
            <person name="Dawson S.C."/>
            <person name="Elmendorf H.G."/>
            <person name="Hehl A.B."/>
            <person name="Holder M.E."/>
            <person name="Huse S.M."/>
            <person name="Kim U.U."/>
            <person name="Lasek-Nesselquist E."/>
            <person name="Manning G."/>
            <person name="Nigam A."/>
            <person name="Nixon J.E."/>
            <person name="Palm D."/>
            <person name="Passamaneck N.E."/>
            <person name="Prabhu A."/>
            <person name="Reich C.I."/>
            <person name="Reiner D.S."/>
            <person name="Samuelson J."/>
            <person name="Svard S.G."/>
            <person name="Sogin M.L."/>
        </authorList>
    </citation>
    <scope>NUCLEOTIDE SEQUENCE [LARGE SCALE GENOMIC DNA]</scope>
    <source>
        <strain evidence="1 2">WB C6</strain>
    </source>
</reference>
<dbReference type="AlphaFoldDB" id="D3KHM2"/>
<comment type="caution">
    <text evidence="1">The sequence shown here is derived from an EMBL/GenBank/DDBJ whole genome shotgun (WGS) entry which is preliminary data.</text>
</comment>
<dbReference type="EMBL" id="AACB03000001">
    <property type="protein sequence ID" value="KAE8305568.1"/>
    <property type="molecule type" value="Genomic_DNA"/>
</dbReference>
<dbReference type="VEuPathDB" id="GiardiaDB:GL50803_2863"/>
<gene>
    <name evidence="1" type="ORF">GL50803_002863</name>
</gene>
<dbReference type="OMA" id="PTRTQYC"/>
<accession>D3KHM2</accession>